<dbReference type="Proteomes" id="UP000007305">
    <property type="component" value="Chromosome 2"/>
</dbReference>
<protein>
    <recommendedName>
        <fullName evidence="4">Transmembrane protein</fullName>
    </recommendedName>
</protein>
<dbReference type="Gramene" id="Zm00001eb102630_T001">
    <property type="protein sequence ID" value="Zm00001eb102630_P001"/>
    <property type="gene ID" value="Zm00001eb102630"/>
</dbReference>
<dbReference type="EnsemblPlants" id="Zm00001eb102630_T001">
    <property type="protein sequence ID" value="Zm00001eb102630_P001"/>
    <property type="gene ID" value="Zm00001eb102630"/>
</dbReference>
<dbReference type="KEGG" id="zma:103647577"/>
<dbReference type="PANTHER" id="PTHR35691">
    <property type="entry name" value="EXPRESSED PROTEIN"/>
    <property type="match status" value="1"/>
</dbReference>
<reference evidence="3" key="1">
    <citation type="submission" date="2015-12" db="EMBL/GenBank/DDBJ databases">
        <title>Update maize B73 reference genome by single molecule sequencing technologies.</title>
        <authorList>
            <consortium name="Maize Genome Sequencing Project"/>
            <person name="Ware D."/>
        </authorList>
    </citation>
    <scope>NUCLEOTIDE SEQUENCE [LARGE SCALE GENOMIC DNA]</scope>
    <source>
        <strain evidence="3">cv. B73</strain>
    </source>
</reference>
<evidence type="ECO:0008006" key="4">
    <source>
        <dbReference type="Google" id="ProtNLM"/>
    </source>
</evidence>
<dbReference type="GeneID" id="103647577"/>
<dbReference type="PANTHER" id="PTHR35691:SF1">
    <property type="entry name" value="EXPRESSED PROTEIN"/>
    <property type="match status" value="1"/>
</dbReference>
<keyword evidence="3" id="KW-1185">Reference proteome</keyword>
<feature type="transmembrane region" description="Helical" evidence="1">
    <location>
        <begin position="19"/>
        <end position="39"/>
    </location>
</feature>
<evidence type="ECO:0000313" key="2">
    <source>
        <dbReference type="EnsemblPlants" id="Zm00001eb102630_P001"/>
    </source>
</evidence>
<dbReference type="RefSeq" id="XP_008670315.1">
    <property type="nucleotide sequence ID" value="XM_008672093.2"/>
</dbReference>
<evidence type="ECO:0000313" key="3">
    <source>
        <dbReference type="Proteomes" id="UP000007305"/>
    </source>
</evidence>
<reference evidence="2" key="2">
    <citation type="submission" date="2019-07" db="EMBL/GenBank/DDBJ databases">
        <authorList>
            <person name="Seetharam A."/>
            <person name="Woodhouse M."/>
            <person name="Cannon E."/>
        </authorList>
    </citation>
    <scope>NUCLEOTIDE SEQUENCE [LARGE SCALE GENOMIC DNA]</scope>
    <source>
        <strain evidence="2">cv. B73</strain>
    </source>
</reference>
<sequence length="94" mass="9859">MDRVGGGEKQLEDCTVGNALGTCFFFSAVSALAVIPVVIKKKSLAPAAFVVTTGTMLDTIAGIRLCELQHAERQMKLLEAQKLSEDASAGSESS</sequence>
<keyword evidence="1" id="KW-0472">Membrane</keyword>
<keyword evidence="1" id="KW-1133">Transmembrane helix</keyword>
<name>A0A804MPT1_MAIZE</name>
<reference evidence="2" key="3">
    <citation type="submission" date="2021-05" db="UniProtKB">
        <authorList>
            <consortium name="EnsemblPlants"/>
        </authorList>
    </citation>
    <scope>IDENTIFICATION</scope>
    <source>
        <strain evidence="2">cv. B73</strain>
    </source>
</reference>
<dbReference type="AlphaFoldDB" id="A0A804MPT1"/>
<gene>
    <name evidence="2" type="primary">LOC103647577</name>
</gene>
<accession>A0A804MPT1</accession>
<proteinExistence type="predicted"/>
<keyword evidence="1" id="KW-0812">Transmembrane</keyword>
<dbReference type="OrthoDB" id="508902at2759"/>
<evidence type="ECO:0000256" key="1">
    <source>
        <dbReference type="SAM" id="Phobius"/>
    </source>
</evidence>
<dbReference type="InParanoid" id="A0A804MPT1"/>
<organism evidence="2 3">
    <name type="scientific">Zea mays</name>
    <name type="common">Maize</name>
    <dbReference type="NCBI Taxonomy" id="4577"/>
    <lineage>
        <taxon>Eukaryota</taxon>
        <taxon>Viridiplantae</taxon>
        <taxon>Streptophyta</taxon>
        <taxon>Embryophyta</taxon>
        <taxon>Tracheophyta</taxon>
        <taxon>Spermatophyta</taxon>
        <taxon>Magnoliopsida</taxon>
        <taxon>Liliopsida</taxon>
        <taxon>Poales</taxon>
        <taxon>Poaceae</taxon>
        <taxon>PACMAD clade</taxon>
        <taxon>Panicoideae</taxon>
        <taxon>Andropogonodae</taxon>
        <taxon>Andropogoneae</taxon>
        <taxon>Tripsacinae</taxon>
        <taxon>Zea</taxon>
    </lineage>
</organism>